<evidence type="ECO:0000256" key="1">
    <source>
        <dbReference type="SAM" id="SignalP"/>
    </source>
</evidence>
<comment type="caution">
    <text evidence="2">The sequence shown here is derived from an EMBL/GenBank/DDBJ whole genome shotgun (WGS) entry which is preliminary data.</text>
</comment>
<protein>
    <recommendedName>
        <fullName evidence="4">Saposin B-type domain-containing protein</fullName>
    </recommendedName>
</protein>
<dbReference type="Proteomes" id="UP000316759">
    <property type="component" value="Unassembled WGS sequence"/>
</dbReference>
<evidence type="ECO:0000313" key="2">
    <source>
        <dbReference type="EMBL" id="TPP56631.1"/>
    </source>
</evidence>
<keyword evidence="1" id="KW-0732">Signal</keyword>
<dbReference type="AlphaFoldDB" id="A0A504Y7U0"/>
<feature type="signal peptide" evidence="1">
    <location>
        <begin position="1"/>
        <end position="22"/>
    </location>
</feature>
<feature type="chain" id="PRO_5021445264" description="Saposin B-type domain-containing protein" evidence="1">
    <location>
        <begin position="23"/>
        <end position="104"/>
    </location>
</feature>
<keyword evidence="3" id="KW-1185">Reference proteome</keyword>
<evidence type="ECO:0008006" key="4">
    <source>
        <dbReference type="Google" id="ProtNLM"/>
    </source>
</evidence>
<dbReference type="EMBL" id="SUNJ01014256">
    <property type="protein sequence ID" value="TPP56631.1"/>
    <property type="molecule type" value="Genomic_DNA"/>
</dbReference>
<evidence type="ECO:0000313" key="3">
    <source>
        <dbReference type="Proteomes" id="UP000316759"/>
    </source>
</evidence>
<proteinExistence type="predicted"/>
<reference evidence="2 3" key="1">
    <citation type="submission" date="2019-04" db="EMBL/GenBank/DDBJ databases">
        <title>Annotation for the trematode Fasciola gigantica.</title>
        <authorList>
            <person name="Choi Y.-J."/>
        </authorList>
    </citation>
    <scope>NUCLEOTIDE SEQUENCE [LARGE SCALE GENOMIC DNA]</scope>
    <source>
        <strain evidence="2">Uganda_cow_1</strain>
    </source>
</reference>
<organism evidence="2 3">
    <name type="scientific">Fasciola gigantica</name>
    <name type="common">Giant liver fluke</name>
    <dbReference type="NCBI Taxonomy" id="46835"/>
    <lineage>
        <taxon>Eukaryota</taxon>
        <taxon>Metazoa</taxon>
        <taxon>Spiralia</taxon>
        <taxon>Lophotrochozoa</taxon>
        <taxon>Platyhelminthes</taxon>
        <taxon>Trematoda</taxon>
        <taxon>Digenea</taxon>
        <taxon>Plagiorchiida</taxon>
        <taxon>Echinostomata</taxon>
        <taxon>Echinostomatoidea</taxon>
        <taxon>Fasciolidae</taxon>
        <taxon>Fasciola</taxon>
    </lineage>
</organism>
<name>A0A504Y7U0_FASGI</name>
<sequence>MITELAILILSVFLIPSAPTECTSMAQIIQACITTSSQLQQCQPLDMVVPWTGSLNPQYMKALVNYCYECDNCMKMTVSCVDDLVGLIEDEMCNSKQKQKTTKM</sequence>
<gene>
    <name evidence="2" type="ORF">FGIG_01123</name>
</gene>
<accession>A0A504Y7U0</accession>